<dbReference type="GO" id="GO:0003700">
    <property type="term" value="F:DNA-binding transcription factor activity"/>
    <property type="evidence" value="ECO:0007669"/>
    <property type="project" value="InterPro"/>
</dbReference>
<keyword evidence="4" id="KW-0804">Transcription</keyword>
<evidence type="ECO:0000256" key="2">
    <source>
        <dbReference type="ARBA" id="ARBA00023015"/>
    </source>
</evidence>
<protein>
    <recommendedName>
        <fullName evidence="7">BHLH domain-containing protein</fullName>
    </recommendedName>
</protein>
<gene>
    <name evidence="8" type="ORF">IFM89_008438</name>
</gene>
<keyword evidence="9" id="KW-1185">Reference proteome</keyword>
<dbReference type="SMART" id="SM00353">
    <property type="entry name" value="HLH"/>
    <property type="match status" value="1"/>
</dbReference>
<evidence type="ECO:0000313" key="8">
    <source>
        <dbReference type="EMBL" id="KAF9613521.1"/>
    </source>
</evidence>
<dbReference type="PROSITE" id="PS50888">
    <property type="entry name" value="BHLH"/>
    <property type="match status" value="1"/>
</dbReference>
<evidence type="ECO:0000256" key="5">
    <source>
        <dbReference type="ARBA" id="ARBA00023242"/>
    </source>
</evidence>
<evidence type="ECO:0000313" key="9">
    <source>
        <dbReference type="Proteomes" id="UP000631114"/>
    </source>
</evidence>
<keyword evidence="3" id="KW-0238">DNA-binding</keyword>
<dbReference type="GO" id="GO:0005634">
    <property type="term" value="C:nucleus"/>
    <property type="evidence" value="ECO:0007669"/>
    <property type="project" value="UniProtKB-SubCell"/>
</dbReference>
<proteinExistence type="predicted"/>
<evidence type="ECO:0000256" key="3">
    <source>
        <dbReference type="ARBA" id="ARBA00023125"/>
    </source>
</evidence>
<feature type="compositionally biased region" description="Polar residues" evidence="6">
    <location>
        <begin position="316"/>
        <end position="333"/>
    </location>
</feature>
<sequence length="469" mass="52179">MYSRMDSLRWDVISSSCAQPHLWSHHRPEIRDNSTGSNADCNRFGGKVDLAEKLFTSSHDLRGLIKSCNTSSDTGRGNNMVQQLVPPVDSMTVASSLNLLKTQEATKLTTDVVLAKSRAGTTWREALSEELHCPLINRPYSTCPLSGLMPAIVSKMQVHNGVEGDTIEISGDSLESLDCLLSATNSNTDTSVEDDGISMLFSDCRNLWNFNTSGAISSGESENNGAKDEDNDACRQVKNPVEMASKDYSPFNHVKSSDTRPSSSKRNKEREETKTAANHPYFDLFQSDSSTTEGGFQLISENRSKVKKPRLERQQKTSNINFQQPNSSLSSSIDEPDTEAIAQVKDMIYRAAVFRPVSLDLDVVEKPKRKNVRISSDPQTVAARQRRERISERIRILQRLVPGGSKMDTASMLDEAANYLKFLRSQVKVLETLGHKLDSVSYSSTNLPFQPLPFNQDFAMQPFFPLPKP</sequence>
<dbReference type="Gene3D" id="4.10.280.10">
    <property type="entry name" value="Helix-loop-helix DNA-binding domain"/>
    <property type="match status" value="1"/>
</dbReference>
<reference evidence="8 9" key="1">
    <citation type="submission" date="2020-10" db="EMBL/GenBank/DDBJ databases">
        <title>The Coptis chinensis genome and diversification of protoberbering-type alkaloids.</title>
        <authorList>
            <person name="Wang B."/>
            <person name="Shu S."/>
            <person name="Song C."/>
            <person name="Liu Y."/>
        </authorList>
    </citation>
    <scope>NUCLEOTIDE SEQUENCE [LARGE SCALE GENOMIC DNA]</scope>
    <source>
        <strain evidence="8">HL-2020</strain>
        <tissue evidence="8">Leaf</tissue>
    </source>
</reference>
<dbReference type="EMBL" id="JADFTS010000003">
    <property type="protein sequence ID" value="KAF9613521.1"/>
    <property type="molecule type" value="Genomic_DNA"/>
</dbReference>
<dbReference type="InterPro" id="IPR045843">
    <property type="entry name" value="IND-like"/>
</dbReference>
<dbReference type="InterPro" id="IPR011598">
    <property type="entry name" value="bHLH_dom"/>
</dbReference>
<keyword evidence="5" id="KW-0539">Nucleus</keyword>
<feature type="domain" description="BHLH" evidence="7">
    <location>
        <begin position="374"/>
        <end position="423"/>
    </location>
</feature>
<name>A0A835I9V7_9MAGN</name>
<dbReference type="OrthoDB" id="2017571at2759"/>
<keyword evidence="2" id="KW-0805">Transcription regulation</keyword>
<evidence type="ECO:0000256" key="4">
    <source>
        <dbReference type="ARBA" id="ARBA00023163"/>
    </source>
</evidence>
<dbReference type="InterPro" id="IPR036638">
    <property type="entry name" value="HLH_DNA-bd_sf"/>
</dbReference>
<comment type="caution">
    <text evidence="8">The sequence shown here is derived from an EMBL/GenBank/DDBJ whole genome shotgun (WGS) entry which is preliminary data.</text>
</comment>
<evidence type="ECO:0000256" key="6">
    <source>
        <dbReference type="SAM" id="MobiDB-lite"/>
    </source>
</evidence>
<dbReference type="Proteomes" id="UP000631114">
    <property type="component" value="Unassembled WGS sequence"/>
</dbReference>
<dbReference type="GO" id="GO:0046983">
    <property type="term" value="F:protein dimerization activity"/>
    <property type="evidence" value="ECO:0007669"/>
    <property type="project" value="InterPro"/>
</dbReference>
<dbReference type="AlphaFoldDB" id="A0A835I9V7"/>
<organism evidence="8 9">
    <name type="scientific">Coptis chinensis</name>
    <dbReference type="NCBI Taxonomy" id="261450"/>
    <lineage>
        <taxon>Eukaryota</taxon>
        <taxon>Viridiplantae</taxon>
        <taxon>Streptophyta</taxon>
        <taxon>Embryophyta</taxon>
        <taxon>Tracheophyta</taxon>
        <taxon>Spermatophyta</taxon>
        <taxon>Magnoliopsida</taxon>
        <taxon>Ranunculales</taxon>
        <taxon>Ranunculaceae</taxon>
        <taxon>Coptidoideae</taxon>
        <taxon>Coptis</taxon>
    </lineage>
</organism>
<evidence type="ECO:0000256" key="1">
    <source>
        <dbReference type="ARBA" id="ARBA00004123"/>
    </source>
</evidence>
<dbReference type="PANTHER" id="PTHR45914">
    <property type="entry name" value="TRANSCRIPTION FACTOR HEC3-RELATED"/>
    <property type="match status" value="1"/>
</dbReference>
<accession>A0A835I9V7</accession>
<dbReference type="FunFam" id="4.10.280.10:FF:000053">
    <property type="entry name" value="BHLH transcription factor"/>
    <property type="match status" value="1"/>
</dbReference>
<evidence type="ECO:0000259" key="7">
    <source>
        <dbReference type="PROSITE" id="PS50888"/>
    </source>
</evidence>
<feature type="region of interest" description="Disordered" evidence="6">
    <location>
        <begin position="242"/>
        <end position="335"/>
    </location>
</feature>
<dbReference type="PANTHER" id="PTHR45914:SF12">
    <property type="entry name" value="TRANSCRIPTION FACTOR BHLH87"/>
    <property type="match status" value="1"/>
</dbReference>
<comment type="subcellular location">
    <subcellularLocation>
        <location evidence="1">Nucleus</location>
    </subcellularLocation>
</comment>
<dbReference type="Pfam" id="PF00010">
    <property type="entry name" value="HLH"/>
    <property type="match status" value="1"/>
</dbReference>
<dbReference type="GO" id="GO:0003677">
    <property type="term" value="F:DNA binding"/>
    <property type="evidence" value="ECO:0007669"/>
    <property type="project" value="UniProtKB-KW"/>
</dbReference>
<dbReference type="SUPFAM" id="SSF47459">
    <property type="entry name" value="HLH, helix-loop-helix DNA-binding domain"/>
    <property type="match status" value="1"/>
</dbReference>